<dbReference type="AlphaFoldDB" id="A0ABD3MYG7"/>
<dbReference type="Proteomes" id="UP001530400">
    <property type="component" value="Unassembled WGS sequence"/>
</dbReference>
<feature type="region of interest" description="Disordered" evidence="1">
    <location>
        <begin position="1"/>
        <end position="40"/>
    </location>
</feature>
<evidence type="ECO:0000313" key="2">
    <source>
        <dbReference type="EMBL" id="KAL3768946.1"/>
    </source>
</evidence>
<evidence type="ECO:0000256" key="1">
    <source>
        <dbReference type="SAM" id="MobiDB-lite"/>
    </source>
</evidence>
<accession>A0ABD3MYG7</accession>
<dbReference type="EMBL" id="JALLPJ020001339">
    <property type="protein sequence ID" value="KAL3768946.1"/>
    <property type="molecule type" value="Genomic_DNA"/>
</dbReference>
<name>A0ABD3MYG7_9STRA</name>
<feature type="compositionally biased region" description="Polar residues" evidence="1">
    <location>
        <begin position="1"/>
        <end position="38"/>
    </location>
</feature>
<sequence length="418" mass="46707">MDMASNDSSESGARSDQAAATSVQQSPSQELLSPNKNTSQHEHAYHSYYGHNQEHVSQYDDQYIDRIEHHRELQYQQHIQQEIHALNQEGNNELLQPNKSRAFPNMILSLAQKIIPTVIQRLQYQDEIRNQSMIDEEFLGDIAPLGQTTTGLVSDLSSHNLKTTGLDQDQTVTTTPQQQYPDVEMGDPSTYLPESAALLITALSNSAKKGSRRGSNTSCTSLHQFPCLLDETAVDGESEARGISFDNFEKEAEALLRSIQNEDADDTEGATRANIADGLSSMDDDDSIGGDIVRLSRSIVYLQQDLDNLDLSHFDGFEDEFDEGNSSSAWSRMKLWFSRGMIMEQKLLNTVNGMDDDNYGGGSGADARNRYAENPVLIWSMAIMWAFLLLIMGHSKIAEWVEGEDPGRLVDVIEWIFS</sequence>
<protein>
    <submittedName>
        <fullName evidence="2">Uncharacterized protein</fullName>
    </submittedName>
</protein>
<organism evidence="2 3">
    <name type="scientific">Cyclotella atomus</name>
    <dbReference type="NCBI Taxonomy" id="382360"/>
    <lineage>
        <taxon>Eukaryota</taxon>
        <taxon>Sar</taxon>
        <taxon>Stramenopiles</taxon>
        <taxon>Ochrophyta</taxon>
        <taxon>Bacillariophyta</taxon>
        <taxon>Coscinodiscophyceae</taxon>
        <taxon>Thalassiosirophycidae</taxon>
        <taxon>Stephanodiscales</taxon>
        <taxon>Stephanodiscaceae</taxon>
        <taxon>Cyclotella</taxon>
    </lineage>
</organism>
<comment type="caution">
    <text evidence="2">The sequence shown here is derived from an EMBL/GenBank/DDBJ whole genome shotgun (WGS) entry which is preliminary data.</text>
</comment>
<reference evidence="2 3" key="1">
    <citation type="submission" date="2024-10" db="EMBL/GenBank/DDBJ databases">
        <title>Updated reference genomes for cyclostephanoid diatoms.</title>
        <authorList>
            <person name="Roberts W.R."/>
            <person name="Alverson A.J."/>
        </authorList>
    </citation>
    <scope>NUCLEOTIDE SEQUENCE [LARGE SCALE GENOMIC DNA]</scope>
    <source>
        <strain evidence="2 3">AJA010-31</strain>
    </source>
</reference>
<proteinExistence type="predicted"/>
<keyword evidence="3" id="KW-1185">Reference proteome</keyword>
<gene>
    <name evidence="2" type="ORF">ACHAWO_004056</name>
</gene>
<evidence type="ECO:0000313" key="3">
    <source>
        <dbReference type="Proteomes" id="UP001530400"/>
    </source>
</evidence>